<protein>
    <submittedName>
        <fullName evidence="1">Uncharacterized protein</fullName>
    </submittedName>
</protein>
<dbReference type="RefSeq" id="XP_041221776.1">
    <property type="nucleotide sequence ID" value="XM_041367742.1"/>
</dbReference>
<accession>A0AAD4DY30</accession>
<keyword evidence="2" id="KW-1185">Reference proteome</keyword>
<evidence type="ECO:0000313" key="1">
    <source>
        <dbReference type="EMBL" id="KAG1896200.1"/>
    </source>
</evidence>
<dbReference type="AlphaFoldDB" id="A0AAD4DY30"/>
<reference evidence="1" key="1">
    <citation type="journal article" date="2020" name="New Phytol.">
        <title>Comparative genomics reveals dynamic genome evolution in host specialist ectomycorrhizal fungi.</title>
        <authorList>
            <person name="Lofgren L.A."/>
            <person name="Nguyen N.H."/>
            <person name="Vilgalys R."/>
            <person name="Ruytinx J."/>
            <person name="Liao H.L."/>
            <person name="Branco S."/>
            <person name="Kuo A."/>
            <person name="LaButti K."/>
            <person name="Lipzen A."/>
            <person name="Andreopoulos W."/>
            <person name="Pangilinan J."/>
            <person name="Riley R."/>
            <person name="Hundley H."/>
            <person name="Na H."/>
            <person name="Barry K."/>
            <person name="Grigoriev I.V."/>
            <person name="Stajich J.E."/>
            <person name="Kennedy P.G."/>
        </authorList>
    </citation>
    <scope>NUCLEOTIDE SEQUENCE</scope>
    <source>
        <strain evidence="1">FC203</strain>
    </source>
</reference>
<comment type="caution">
    <text evidence="1">The sequence shown here is derived from an EMBL/GenBank/DDBJ whole genome shotgun (WGS) entry which is preliminary data.</text>
</comment>
<organism evidence="1 2">
    <name type="scientific">Suillus fuscotomentosus</name>
    <dbReference type="NCBI Taxonomy" id="1912939"/>
    <lineage>
        <taxon>Eukaryota</taxon>
        <taxon>Fungi</taxon>
        <taxon>Dikarya</taxon>
        <taxon>Basidiomycota</taxon>
        <taxon>Agaricomycotina</taxon>
        <taxon>Agaricomycetes</taxon>
        <taxon>Agaricomycetidae</taxon>
        <taxon>Boletales</taxon>
        <taxon>Suillineae</taxon>
        <taxon>Suillaceae</taxon>
        <taxon>Suillus</taxon>
    </lineage>
</organism>
<dbReference type="GeneID" id="64662040"/>
<proteinExistence type="predicted"/>
<dbReference type="EMBL" id="JABBWK010000058">
    <property type="protein sequence ID" value="KAG1896200.1"/>
    <property type="molecule type" value="Genomic_DNA"/>
</dbReference>
<evidence type="ECO:0000313" key="2">
    <source>
        <dbReference type="Proteomes" id="UP001195769"/>
    </source>
</evidence>
<name>A0AAD4DY30_9AGAM</name>
<sequence length="547" mass="61130">MAMQAPLWLYFPQQNQALQVIQLPTDNGSESKMVLAVLGFSNVNLPIVGILAIPQGSGDTDFHTVYERQLGDSDFLRAVVTGFCRPDASGHPSRVWLLNALDHTIQFHQAPFLHGFPPPAASVAAIDVAPVSHALQLFAPAITDEELASLMPSIMPSLVDIEYNYSCYTDNSLMQFEMTHSEDFDPIVTFPSVVSPSIVFHQDLIWRGEDTPMEITHRRAINHALNGSLWKRVLFVTKRIYVGSYLVGLQNPFEFLEKLPGALASDKCLLSNCFVMAVEMSHMTLQELHEHPLMVETQTSVQATGWDVLRLTFSKYIDSRNTEICKVIQGCILSDTGFSDTNKDDQDAKAAYFFQLLSSDDRNEVRQGILEIVQLHMFSELVWVSVFQNSSGLTKGNCQGRMADIFPEQIQGQDGLLGSGLVANLLTVVYHALHLWLPDRTPGRKLSAMHQIIMAALGNLYANEYQFPQFHEMMRKLPFIMISNVLPIDPKLLEPKMSVNDNRLRNTGDILPIVMYATDSTHPGLPNAVFTSLHSQQAMQEVDSSCF</sequence>
<dbReference type="Proteomes" id="UP001195769">
    <property type="component" value="Unassembled WGS sequence"/>
</dbReference>
<gene>
    <name evidence="1" type="ORF">F5891DRAFT_1193433</name>
</gene>